<feature type="transmembrane region" description="Helical" evidence="5">
    <location>
        <begin position="527"/>
        <end position="548"/>
    </location>
</feature>
<dbReference type="HOGENOM" id="CLU_021838_1_1_12"/>
<comment type="subcellular location">
    <subcellularLocation>
        <location evidence="1 5">Cell membrane</location>
        <topology evidence="1 5">Multi-pass membrane protein</topology>
    </subcellularLocation>
</comment>
<feature type="transmembrane region" description="Helical" evidence="5">
    <location>
        <begin position="255"/>
        <end position="272"/>
    </location>
</feature>
<dbReference type="PANTHER" id="PTHR43496">
    <property type="entry name" value="PROTEIN LPLB"/>
    <property type="match status" value="1"/>
</dbReference>
<comment type="similarity">
    <text evidence="5">Belongs to the binding-protein-dependent transport system permease family.</text>
</comment>
<keyword evidence="4 5" id="KW-0472">Membrane</keyword>
<comment type="caution">
    <text evidence="7">The sequence shown here is derived from an EMBL/GenBank/DDBJ whole genome shotgun (WGS) entry which is preliminary data.</text>
</comment>
<gene>
    <name evidence="7" type="ORF">HMPREF9194_01601</name>
</gene>
<keyword evidence="3 5" id="KW-1133">Transmembrane helix</keyword>
<dbReference type="InterPro" id="IPR035906">
    <property type="entry name" value="MetI-like_sf"/>
</dbReference>
<keyword evidence="5" id="KW-0813">Transport</keyword>
<feature type="domain" description="ABC transmembrane type-1" evidence="6">
    <location>
        <begin position="73"/>
        <end position="273"/>
    </location>
</feature>
<evidence type="ECO:0000256" key="4">
    <source>
        <dbReference type="ARBA" id="ARBA00023136"/>
    </source>
</evidence>
<feature type="transmembrane region" description="Helical" evidence="5">
    <location>
        <begin position="79"/>
        <end position="99"/>
    </location>
</feature>
<feature type="transmembrane region" description="Helical" evidence="5">
    <location>
        <begin position="20"/>
        <end position="41"/>
    </location>
</feature>
<proteinExistence type="inferred from homology"/>
<name>S3JZ45_TREMA</name>
<dbReference type="Gene3D" id="1.10.3720.10">
    <property type="entry name" value="MetI-like"/>
    <property type="match status" value="2"/>
</dbReference>
<feature type="transmembrane region" description="Helical" evidence="5">
    <location>
        <begin position="392"/>
        <end position="412"/>
    </location>
</feature>
<feature type="transmembrane region" description="Helical" evidence="5">
    <location>
        <begin position="153"/>
        <end position="176"/>
    </location>
</feature>
<dbReference type="STRING" id="1125699.HMPREF9194_01601"/>
<dbReference type="PANTHER" id="PTHR43496:SF1">
    <property type="entry name" value="POLYGALACTURONAN_RHAMNOGALACTURONAN TRANSPORT SYSTEM PERMEASE PROTEIN YTEP"/>
    <property type="match status" value="1"/>
</dbReference>
<dbReference type="InterPro" id="IPR000515">
    <property type="entry name" value="MetI-like"/>
</dbReference>
<feature type="transmembrane region" description="Helical" evidence="5">
    <location>
        <begin position="418"/>
        <end position="436"/>
    </location>
</feature>
<dbReference type="RefSeq" id="WP_016525869.1">
    <property type="nucleotide sequence ID" value="NZ_KE332518.1"/>
</dbReference>
<feature type="transmembrane region" description="Helical" evidence="5">
    <location>
        <begin position="111"/>
        <end position="133"/>
    </location>
</feature>
<reference evidence="7 8" key="1">
    <citation type="submission" date="2013-04" db="EMBL/GenBank/DDBJ databases">
        <title>The Genome Sequence of Treponema maltophilum ATCC 51939.</title>
        <authorList>
            <consortium name="The Broad Institute Genomics Platform"/>
            <person name="Earl A."/>
            <person name="Ward D."/>
            <person name="Feldgarden M."/>
            <person name="Gevers D."/>
            <person name="Leonetti C."/>
            <person name="Blanton J.M."/>
            <person name="Dewhirst F.E."/>
            <person name="Izard J."/>
            <person name="Walker B."/>
            <person name="Young S."/>
            <person name="Zeng Q."/>
            <person name="Gargeya S."/>
            <person name="Fitzgerald M."/>
            <person name="Haas B."/>
            <person name="Abouelleil A."/>
            <person name="Allen A.W."/>
            <person name="Alvarado L."/>
            <person name="Arachchi H.M."/>
            <person name="Berlin A.M."/>
            <person name="Chapman S.B."/>
            <person name="Gainer-Dewar J."/>
            <person name="Goldberg J."/>
            <person name="Griggs A."/>
            <person name="Gujja S."/>
            <person name="Hansen M."/>
            <person name="Howarth C."/>
            <person name="Imamovic A."/>
            <person name="Ireland A."/>
            <person name="Larimer J."/>
            <person name="McCowan C."/>
            <person name="Murphy C."/>
            <person name="Pearson M."/>
            <person name="Poon T.W."/>
            <person name="Priest M."/>
            <person name="Roberts A."/>
            <person name="Saif S."/>
            <person name="Shea T."/>
            <person name="Sisk P."/>
            <person name="Sykes S."/>
            <person name="Wortman J."/>
            <person name="Nusbaum C."/>
            <person name="Birren B."/>
        </authorList>
    </citation>
    <scope>NUCLEOTIDE SEQUENCE [LARGE SCALE GENOMIC DNA]</scope>
    <source>
        <strain evidence="7 8">ATCC 51939</strain>
    </source>
</reference>
<evidence type="ECO:0000256" key="1">
    <source>
        <dbReference type="ARBA" id="ARBA00004651"/>
    </source>
</evidence>
<feature type="transmembrane region" description="Helical" evidence="5">
    <location>
        <begin position="485"/>
        <end position="507"/>
    </location>
</feature>
<protein>
    <recommendedName>
        <fullName evidence="6">ABC transmembrane type-1 domain-containing protein</fullName>
    </recommendedName>
</protein>
<dbReference type="PATRIC" id="fig|1125699.3.peg.1614"/>
<dbReference type="AlphaFoldDB" id="S3JZ45"/>
<keyword evidence="8" id="KW-1185">Reference proteome</keyword>
<feature type="domain" description="ABC transmembrane type-1" evidence="6">
    <location>
        <begin position="354"/>
        <end position="544"/>
    </location>
</feature>
<evidence type="ECO:0000313" key="7">
    <source>
        <dbReference type="EMBL" id="EPF31258.1"/>
    </source>
</evidence>
<evidence type="ECO:0000256" key="3">
    <source>
        <dbReference type="ARBA" id="ARBA00022989"/>
    </source>
</evidence>
<evidence type="ECO:0000256" key="5">
    <source>
        <dbReference type="RuleBase" id="RU363032"/>
    </source>
</evidence>
<dbReference type="GO" id="GO:0055085">
    <property type="term" value="P:transmembrane transport"/>
    <property type="evidence" value="ECO:0007669"/>
    <property type="project" value="InterPro"/>
</dbReference>
<dbReference type="EMBL" id="ATFF01000006">
    <property type="protein sequence ID" value="EPF31258.1"/>
    <property type="molecule type" value="Genomic_DNA"/>
</dbReference>
<keyword evidence="2 5" id="KW-0812">Transmembrane</keyword>
<dbReference type="PROSITE" id="PS50928">
    <property type="entry name" value="ABC_TM1"/>
    <property type="match status" value="2"/>
</dbReference>
<dbReference type="OrthoDB" id="57323at2"/>
<dbReference type="GO" id="GO:0005886">
    <property type="term" value="C:plasma membrane"/>
    <property type="evidence" value="ECO:0007669"/>
    <property type="project" value="UniProtKB-SubCell"/>
</dbReference>
<feature type="transmembrane region" description="Helical" evidence="5">
    <location>
        <begin position="197"/>
        <end position="219"/>
    </location>
</feature>
<feature type="transmembrane region" description="Helical" evidence="5">
    <location>
        <begin position="301"/>
        <end position="329"/>
    </location>
</feature>
<dbReference type="Proteomes" id="UP000014541">
    <property type="component" value="Unassembled WGS sequence"/>
</dbReference>
<dbReference type="SUPFAM" id="SSF161098">
    <property type="entry name" value="MetI-like"/>
    <property type="match status" value="2"/>
</dbReference>
<evidence type="ECO:0000256" key="2">
    <source>
        <dbReference type="ARBA" id="ARBA00022692"/>
    </source>
</evidence>
<accession>S3JZ45</accession>
<evidence type="ECO:0000313" key="8">
    <source>
        <dbReference type="Proteomes" id="UP000014541"/>
    </source>
</evidence>
<dbReference type="eggNOG" id="COG1178">
    <property type="taxonomic scope" value="Bacteria"/>
</dbReference>
<organism evidence="7 8">
    <name type="scientific">Treponema maltophilum ATCC 51939</name>
    <dbReference type="NCBI Taxonomy" id="1125699"/>
    <lineage>
        <taxon>Bacteria</taxon>
        <taxon>Pseudomonadati</taxon>
        <taxon>Spirochaetota</taxon>
        <taxon>Spirochaetia</taxon>
        <taxon>Spirochaetales</taxon>
        <taxon>Treponemataceae</taxon>
        <taxon>Treponema</taxon>
    </lineage>
</organism>
<sequence>MTNRFKEFLWKLKLLLKEPLLFLLILILLFFLTLFVIFPFVKMLYYSLTTEDGKLTVSTLVSAFTNKSYRTTFFNSMKLGVITAIIGTIIGYMYAYAITRTNMPWKPFFKTMATLPIISPPFVLSLSIIFLFGRKGLITNSLLGITNFDVYGMKSLIVIQVMSFFPIAYLTLSGILESIDTSVEDAALNLGASRLKIFTTITLPLSIPGIVSAMLLVFIQSLQDFSNPAVIGGDFATLGVESYRIITGLYDLKRGTLLSIMLLMPSLIAFLLQRYWVRGKSFITVTGKPTQNRGKIAEKHIVYPLFALCLFFCAVILLFYGTVLCGAFVKVWGVDNSITLNHFRYIFSIGIKPLKNAVTLAIIATPIAGILGMVIAFLTVRKDFIGKKYMSLASLLTFALPGTVIGIGYILAFNAKPFLLTGTAVILIAVFVFRNIPVGIEGGMSALAQIDPSIEEASTSLGANSFQTFKDITLPLIRGAFFSGLVYSFVRSMTAVSAVIFLISARWNVVTTRIFSLFEVSQYSDAAAYIVVMIIVIMAAVFILDRAVNTLGKNRQKAKRGKR</sequence>
<evidence type="ECO:0000259" key="6">
    <source>
        <dbReference type="PROSITE" id="PS50928"/>
    </source>
</evidence>
<dbReference type="Pfam" id="PF00528">
    <property type="entry name" value="BPD_transp_1"/>
    <property type="match status" value="2"/>
</dbReference>
<feature type="transmembrane region" description="Helical" evidence="5">
    <location>
        <begin position="357"/>
        <end position="380"/>
    </location>
</feature>
<dbReference type="CDD" id="cd06261">
    <property type="entry name" value="TM_PBP2"/>
    <property type="match status" value="2"/>
</dbReference>